<evidence type="ECO:0000313" key="3">
    <source>
        <dbReference type="Proteomes" id="UP001215598"/>
    </source>
</evidence>
<organism evidence="2 3">
    <name type="scientific">Mycena metata</name>
    <dbReference type="NCBI Taxonomy" id="1033252"/>
    <lineage>
        <taxon>Eukaryota</taxon>
        <taxon>Fungi</taxon>
        <taxon>Dikarya</taxon>
        <taxon>Basidiomycota</taxon>
        <taxon>Agaricomycotina</taxon>
        <taxon>Agaricomycetes</taxon>
        <taxon>Agaricomycetidae</taxon>
        <taxon>Agaricales</taxon>
        <taxon>Marasmiineae</taxon>
        <taxon>Mycenaceae</taxon>
        <taxon>Mycena</taxon>
    </lineage>
</organism>
<dbReference type="AlphaFoldDB" id="A0AAD7IEL4"/>
<protein>
    <submittedName>
        <fullName evidence="2">Uncharacterized protein</fullName>
    </submittedName>
</protein>
<keyword evidence="3" id="KW-1185">Reference proteome</keyword>
<dbReference type="EMBL" id="JARKIB010000099">
    <property type="protein sequence ID" value="KAJ7741348.1"/>
    <property type="molecule type" value="Genomic_DNA"/>
</dbReference>
<feature type="region of interest" description="Disordered" evidence="1">
    <location>
        <begin position="62"/>
        <end position="86"/>
    </location>
</feature>
<accession>A0AAD7IEL4</accession>
<sequence>MYCYPPTSDSIIYSASSTPTASHDSLYLVPHRAPPSSLLCRRIVYGFRFHSINPSTPFPACATSTVEEGQPGPVYTTRRRRPRPKMHPACDLRAGVFCMRLVAAVLNMRETKTDGRGRPRPNELNDKKQRLLVTTTATDTPTSLSTLILTSFTSLHLPRPFLALLASLFPSPSSSLALRAADLPCLPIPSIFFFCSCLPFFVQSCRRSDRCCCSRCCVVVVLHAPNRLAKHAARRSRLPCLA</sequence>
<gene>
    <name evidence="2" type="ORF">B0H16DRAFT_1033761</name>
</gene>
<proteinExistence type="predicted"/>
<reference evidence="2" key="1">
    <citation type="submission" date="2023-03" db="EMBL/GenBank/DDBJ databases">
        <title>Massive genome expansion in bonnet fungi (Mycena s.s.) driven by repeated elements and novel gene families across ecological guilds.</title>
        <authorList>
            <consortium name="Lawrence Berkeley National Laboratory"/>
            <person name="Harder C.B."/>
            <person name="Miyauchi S."/>
            <person name="Viragh M."/>
            <person name="Kuo A."/>
            <person name="Thoen E."/>
            <person name="Andreopoulos B."/>
            <person name="Lu D."/>
            <person name="Skrede I."/>
            <person name="Drula E."/>
            <person name="Henrissat B."/>
            <person name="Morin E."/>
            <person name="Kohler A."/>
            <person name="Barry K."/>
            <person name="LaButti K."/>
            <person name="Morin E."/>
            <person name="Salamov A."/>
            <person name="Lipzen A."/>
            <person name="Mereny Z."/>
            <person name="Hegedus B."/>
            <person name="Baldrian P."/>
            <person name="Stursova M."/>
            <person name="Weitz H."/>
            <person name="Taylor A."/>
            <person name="Grigoriev I.V."/>
            <person name="Nagy L.G."/>
            <person name="Martin F."/>
            <person name="Kauserud H."/>
        </authorList>
    </citation>
    <scope>NUCLEOTIDE SEQUENCE</scope>
    <source>
        <strain evidence="2">CBHHK182m</strain>
    </source>
</reference>
<evidence type="ECO:0000313" key="2">
    <source>
        <dbReference type="EMBL" id="KAJ7741348.1"/>
    </source>
</evidence>
<comment type="caution">
    <text evidence="2">The sequence shown here is derived from an EMBL/GenBank/DDBJ whole genome shotgun (WGS) entry which is preliminary data.</text>
</comment>
<dbReference type="Proteomes" id="UP001215598">
    <property type="component" value="Unassembled WGS sequence"/>
</dbReference>
<feature type="compositionally biased region" description="Basic residues" evidence="1">
    <location>
        <begin position="77"/>
        <end position="86"/>
    </location>
</feature>
<evidence type="ECO:0000256" key="1">
    <source>
        <dbReference type="SAM" id="MobiDB-lite"/>
    </source>
</evidence>
<name>A0AAD7IEL4_9AGAR</name>